<feature type="non-terminal residue" evidence="1">
    <location>
        <position position="1"/>
    </location>
</feature>
<dbReference type="SUPFAM" id="SSF56219">
    <property type="entry name" value="DNase I-like"/>
    <property type="match status" value="1"/>
</dbReference>
<proteinExistence type="predicted"/>
<dbReference type="InterPro" id="IPR036691">
    <property type="entry name" value="Endo/exonu/phosph_ase_sf"/>
</dbReference>
<sequence>QCTAHVCKELARFNINVAALSEIRVPGEGSIKEAFGNGRLLMNHTSMELVSHQNATCGPTQTRPNCHQFLMLISVYAPTLTSEDDTKASFYNLLDYTIQTVPVHDKLIMLQDFNNRVSSDH</sequence>
<gene>
    <name evidence="1" type="ORF">OCBIM_22006881mg</name>
</gene>
<dbReference type="AlphaFoldDB" id="A0A0L8HSX6"/>
<name>A0A0L8HSX6_OCTBM</name>
<accession>A0A0L8HSX6</accession>
<protein>
    <submittedName>
        <fullName evidence="1">Uncharacterized protein</fullName>
    </submittedName>
</protein>
<evidence type="ECO:0000313" key="1">
    <source>
        <dbReference type="EMBL" id="KOF92307.1"/>
    </source>
</evidence>
<reference evidence="1" key="1">
    <citation type="submission" date="2015-07" db="EMBL/GenBank/DDBJ databases">
        <title>MeaNS - Measles Nucleotide Surveillance Program.</title>
        <authorList>
            <person name="Tran T."/>
            <person name="Druce J."/>
        </authorList>
    </citation>
    <scope>NUCLEOTIDE SEQUENCE</scope>
    <source>
        <strain evidence="1">UCB-OBI-ISO-001</strain>
        <tissue evidence="1">Gonad</tissue>
    </source>
</reference>
<dbReference type="EMBL" id="KQ417359">
    <property type="protein sequence ID" value="KOF92307.1"/>
    <property type="molecule type" value="Genomic_DNA"/>
</dbReference>
<organism evidence="1">
    <name type="scientific">Octopus bimaculoides</name>
    <name type="common">California two-spotted octopus</name>
    <dbReference type="NCBI Taxonomy" id="37653"/>
    <lineage>
        <taxon>Eukaryota</taxon>
        <taxon>Metazoa</taxon>
        <taxon>Spiralia</taxon>
        <taxon>Lophotrochozoa</taxon>
        <taxon>Mollusca</taxon>
        <taxon>Cephalopoda</taxon>
        <taxon>Coleoidea</taxon>
        <taxon>Octopodiformes</taxon>
        <taxon>Octopoda</taxon>
        <taxon>Incirrata</taxon>
        <taxon>Octopodidae</taxon>
        <taxon>Octopus</taxon>
    </lineage>
</organism>
<dbReference type="Gene3D" id="3.60.10.10">
    <property type="entry name" value="Endonuclease/exonuclease/phosphatase"/>
    <property type="match status" value="1"/>
</dbReference>